<comment type="catalytic activity">
    <reaction evidence="1">
        <text>ATP + protein L-histidine = ADP + protein N-phospho-L-histidine.</text>
        <dbReference type="EC" id="2.7.13.3"/>
    </reaction>
</comment>
<dbReference type="Gene3D" id="1.10.287.130">
    <property type="match status" value="1"/>
</dbReference>
<evidence type="ECO:0000256" key="1">
    <source>
        <dbReference type="ARBA" id="ARBA00000085"/>
    </source>
</evidence>
<dbReference type="PROSITE" id="PS50109">
    <property type="entry name" value="HIS_KIN"/>
    <property type="match status" value="1"/>
</dbReference>
<keyword evidence="7 12" id="KW-0418">Kinase</keyword>
<evidence type="ECO:0000313" key="13">
    <source>
        <dbReference type="Proteomes" id="UP000217257"/>
    </source>
</evidence>
<keyword evidence="5" id="KW-0808">Transferase</keyword>
<dbReference type="CDD" id="cd00075">
    <property type="entry name" value="HATPase"/>
    <property type="match status" value="1"/>
</dbReference>
<dbReference type="RefSeq" id="WP_095986616.1">
    <property type="nucleotide sequence ID" value="NZ_CP022098.1"/>
</dbReference>
<feature type="transmembrane region" description="Helical" evidence="10">
    <location>
        <begin position="21"/>
        <end position="39"/>
    </location>
</feature>
<evidence type="ECO:0000256" key="5">
    <source>
        <dbReference type="ARBA" id="ARBA00022679"/>
    </source>
</evidence>
<dbReference type="EMBL" id="CP022098">
    <property type="protein sequence ID" value="ATB38445.1"/>
    <property type="molecule type" value="Genomic_DNA"/>
</dbReference>
<gene>
    <name evidence="12" type="ORF">CYFUS_003880</name>
</gene>
<dbReference type="SUPFAM" id="SSF55874">
    <property type="entry name" value="ATPase domain of HSP90 chaperone/DNA topoisomerase II/histidine kinase"/>
    <property type="match status" value="1"/>
</dbReference>
<dbReference type="InterPro" id="IPR003594">
    <property type="entry name" value="HATPase_dom"/>
</dbReference>
<dbReference type="KEGG" id="cfus:CYFUS_003880"/>
<dbReference type="PRINTS" id="PR00344">
    <property type="entry name" value="BCTRLSENSOR"/>
</dbReference>
<evidence type="ECO:0000259" key="11">
    <source>
        <dbReference type="PROSITE" id="PS50109"/>
    </source>
</evidence>
<keyword evidence="4" id="KW-0597">Phosphoprotein</keyword>
<dbReference type="GO" id="GO:0016020">
    <property type="term" value="C:membrane"/>
    <property type="evidence" value="ECO:0007669"/>
    <property type="project" value="UniProtKB-SubCell"/>
</dbReference>
<accession>A0A250J390</accession>
<keyword evidence="6 10" id="KW-0812">Transmembrane</keyword>
<sequence>MGEDRNTAPRDTLVRRLSHTVLGVALVSSALTAGATGFLSEHMLLMAEDHQLRSAALHLLDEAAGLDEAQAGEVANHELTELAGSAIGITLFAGERRLGGAPGIDALSGCEWSRAPGQAGLRRCGVAAGGRLVVTEQHLAFVPLMRSWLAGAALLAAVGAALLSLAMSRRMARWAARPLTELSESLSRLQPGMPVPAPLDTPARYAEVDALRVALVELLGRSQEALEQSRRFSANAAHELRTPLAALRIELELQAENPHPPDTAASLARLLRTVISLGTLVERLLVLADGARGTLEWVEPVRLPELTEEVLLGLAKEAASRVRVETEGAGQVRGDAHLLRQLVENAVDNALKFSGKGPVLVRIRDTGETTLLEFQDEGPGVSREDSARVFEPFYRSPRARARHPGHGIGLSLVALIARAHHARAEFLEAERGAHLRVTFAREP</sequence>
<evidence type="ECO:0000256" key="6">
    <source>
        <dbReference type="ARBA" id="ARBA00022692"/>
    </source>
</evidence>
<dbReference type="SMART" id="SM00387">
    <property type="entry name" value="HATPase_c"/>
    <property type="match status" value="1"/>
</dbReference>
<evidence type="ECO:0000256" key="8">
    <source>
        <dbReference type="ARBA" id="ARBA00022989"/>
    </source>
</evidence>
<evidence type="ECO:0000256" key="7">
    <source>
        <dbReference type="ARBA" id="ARBA00022777"/>
    </source>
</evidence>
<reference evidence="12 13" key="1">
    <citation type="submission" date="2017-06" db="EMBL/GenBank/DDBJ databases">
        <title>Sequencing and comparative analysis of myxobacterial genomes.</title>
        <authorList>
            <person name="Rupp O."/>
            <person name="Goesmann A."/>
            <person name="Sogaard-Andersen L."/>
        </authorList>
    </citation>
    <scope>NUCLEOTIDE SEQUENCE [LARGE SCALE GENOMIC DNA]</scope>
    <source>
        <strain evidence="12 13">DSM 52655</strain>
    </source>
</reference>
<dbReference type="PANTHER" id="PTHR45436">
    <property type="entry name" value="SENSOR HISTIDINE KINASE YKOH"/>
    <property type="match status" value="1"/>
</dbReference>
<name>A0A250J390_9BACT</name>
<evidence type="ECO:0000256" key="4">
    <source>
        <dbReference type="ARBA" id="ARBA00022553"/>
    </source>
</evidence>
<keyword evidence="8 10" id="KW-1133">Transmembrane helix</keyword>
<dbReference type="SMART" id="SM00388">
    <property type="entry name" value="HisKA"/>
    <property type="match status" value="1"/>
</dbReference>
<dbReference type="InterPro" id="IPR036097">
    <property type="entry name" value="HisK_dim/P_sf"/>
</dbReference>
<dbReference type="SUPFAM" id="SSF47384">
    <property type="entry name" value="Homodimeric domain of signal transducing histidine kinase"/>
    <property type="match status" value="1"/>
</dbReference>
<proteinExistence type="predicted"/>
<dbReference type="Pfam" id="PF02518">
    <property type="entry name" value="HATPase_c"/>
    <property type="match status" value="1"/>
</dbReference>
<dbReference type="InterPro" id="IPR004358">
    <property type="entry name" value="Sig_transdc_His_kin-like_C"/>
</dbReference>
<dbReference type="Pfam" id="PF00512">
    <property type="entry name" value="HisKA"/>
    <property type="match status" value="1"/>
</dbReference>
<comment type="subcellular location">
    <subcellularLocation>
        <location evidence="2">Membrane</location>
    </subcellularLocation>
</comment>
<feature type="transmembrane region" description="Helical" evidence="10">
    <location>
        <begin position="148"/>
        <end position="167"/>
    </location>
</feature>
<protein>
    <recommendedName>
        <fullName evidence="3">histidine kinase</fullName>
        <ecNumber evidence="3">2.7.13.3</ecNumber>
    </recommendedName>
</protein>
<keyword evidence="9 10" id="KW-0472">Membrane</keyword>
<dbReference type="AlphaFoldDB" id="A0A250J390"/>
<dbReference type="PANTHER" id="PTHR45436:SF5">
    <property type="entry name" value="SENSOR HISTIDINE KINASE TRCS"/>
    <property type="match status" value="1"/>
</dbReference>
<dbReference type="Gene3D" id="3.30.565.10">
    <property type="entry name" value="Histidine kinase-like ATPase, C-terminal domain"/>
    <property type="match status" value="1"/>
</dbReference>
<dbReference type="Proteomes" id="UP000217257">
    <property type="component" value="Chromosome"/>
</dbReference>
<evidence type="ECO:0000256" key="10">
    <source>
        <dbReference type="SAM" id="Phobius"/>
    </source>
</evidence>
<organism evidence="12 13">
    <name type="scientific">Cystobacter fuscus</name>
    <dbReference type="NCBI Taxonomy" id="43"/>
    <lineage>
        <taxon>Bacteria</taxon>
        <taxon>Pseudomonadati</taxon>
        <taxon>Myxococcota</taxon>
        <taxon>Myxococcia</taxon>
        <taxon>Myxococcales</taxon>
        <taxon>Cystobacterineae</taxon>
        <taxon>Archangiaceae</taxon>
        <taxon>Cystobacter</taxon>
    </lineage>
</organism>
<feature type="domain" description="Histidine kinase" evidence="11">
    <location>
        <begin position="235"/>
        <end position="443"/>
    </location>
</feature>
<dbReference type="CDD" id="cd00082">
    <property type="entry name" value="HisKA"/>
    <property type="match status" value="1"/>
</dbReference>
<evidence type="ECO:0000256" key="3">
    <source>
        <dbReference type="ARBA" id="ARBA00012438"/>
    </source>
</evidence>
<evidence type="ECO:0000256" key="9">
    <source>
        <dbReference type="ARBA" id="ARBA00023136"/>
    </source>
</evidence>
<dbReference type="EC" id="2.7.13.3" evidence="3"/>
<dbReference type="InterPro" id="IPR003661">
    <property type="entry name" value="HisK_dim/P_dom"/>
</dbReference>
<evidence type="ECO:0000313" key="12">
    <source>
        <dbReference type="EMBL" id="ATB38445.1"/>
    </source>
</evidence>
<dbReference type="InterPro" id="IPR050428">
    <property type="entry name" value="TCS_sensor_his_kinase"/>
</dbReference>
<dbReference type="GO" id="GO:0000155">
    <property type="term" value="F:phosphorelay sensor kinase activity"/>
    <property type="evidence" value="ECO:0007669"/>
    <property type="project" value="InterPro"/>
</dbReference>
<evidence type="ECO:0000256" key="2">
    <source>
        <dbReference type="ARBA" id="ARBA00004370"/>
    </source>
</evidence>
<dbReference type="InterPro" id="IPR005467">
    <property type="entry name" value="His_kinase_dom"/>
</dbReference>
<dbReference type="InterPro" id="IPR036890">
    <property type="entry name" value="HATPase_C_sf"/>
</dbReference>